<feature type="region of interest" description="Disordered" evidence="1">
    <location>
        <begin position="1"/>
        <end position="41"/>
    </location>
</feature>
<dbReference type="WBParaSite" id="PSAMB.scaffold23774size411.g38998.t1">
    <property type="protein sequence ID" value="PSAMB.scaffold23774size411.g38998.t1"/>
    <property type="gene ID" value="PSAMB.scaffold23774size411.g38998"/>
</dbReference>
<evidence type="ECO:0000313" key="2">
    <source>
        <dbReference type="Proteomes" id="UP000887566"/>
    </source>
</evidence>
<evidence type="ECO:0000256" key="1">
    <source>
        <dbReference type="SAM" id="MobiDB-lite"/>
    </source>
</evidence>
<evidence type="ECO:0000313" key="3">
    <source>
        <dbReference type="WBParaSite" id="PSAMB.scaffold23774size411.g38998.t1"/>
    </source>
</evidence>
<accession>A0A914VTR1</accession>
<reference evidence="3" key="1">
    <citation type="submission" date="2022-11" db="UniProtKB">
        <authorList>
            <consortium name="WormBaseParasite"/>
        </authorList>
    </citation>
    <scope>IDENTIFICATION</scope>
</reference>
<keyword evidence="2" id="KW-1185">Reference proteome</keyword>
<dbReference type="Proteomes" id="UP000887566">
    <property type="component" value="Unplaced"/>
</dbReference>
<organism evidence="2 3">
    <name type="scientific">Plectus sambesii</name>
    <dbReference type="NCBI Taxonomy" id="2011161"/>
    <lineage>
        <taxon>Eukaryota</taxon>
        <taxon>Metazoa</taxon>
        <taxon>Ecdysozoa</taxon>
        <taxon>Nematoda</taxon>
        <taxon>Chromadorea</taxon>
        <taxon>Plectida</taxon>
        <taxon>Plectina</taxon>
        <taxon>Plectoidea</taxon>
        <taxon>Plectidae</taxon>
        <taxon>Plectus</taxon>
    </lineage>
</organism>
<dbReference type="AlphaFoldDB" id="A0A914VTR1"/>
<sequence>RIKRRVDVSPEPPSVITAPPSYAPPPPPIHQHQPLLPSLPRQSPTIVRKDLYTPSQPYNVPIQTQPMSAVERMEREPGVQKLILVK</sequence>
<name>A0A914VTR1_9BILA</name>
<proteinExistence type="predicted"/>
<protein>
    <submittedName>
        <fullName evidence="3">Uncharacterized protein</fullName>
    </submittedName>
</protein>
<feature type="compositionally biased region" description="Low complexity" evidence="1">
    <location>
        <begin position="30"/>
        <end position="41"/>
    </location>
</feature>